<evidence type="ECO:0000259" key="8">
    <source>
        <dbReference type="PROSITE" id="PS50893"/>
    </source>
</evidence>
<keyword evidence="11" id="KW-1185">Reference proteome</keyword>
<dbReference type="InterPro" id="IPR039421">
    <property type="entry name" value="Type_1_exporter"/>
</dbReference>
<comment type="caution">
    <text evidence="10">The sequence shown here is derived from an EMBL/GenBank/DDBJ whole genome shotgun (WGS) entry which is preliminary data.</text>
</comment>
<evidence type="ECO:0000256" key="1">
    <source>
        <dbReference type="ARBA" id="ARBA00004651"/>
    </source>
</evidence>
<dbReference type="SUPFAM" id="SSF52540">
    <property type="entry name" value="P-loop containing nucleoside triphosphate hydrolases"/>
    <property type="match status" value="1"/>
</dbReference>
<dbReference type="InterPro" id="IPR003439">
    <property type="entry name" value="ABC_transporter-like_ATP-bd"/>
</dbReference>
<feature type="transmembrane region" description="Helical" evidence="7">
    <location>
        <begin position="200"/>
        <end position="221"/>
    </location>
</feature>
<dbReference type="CDD" id="cd03228">
    <property type="entry name" value="ABCC_MRP_Like"/>
    <property type="match status" value="1"/>
</dbReference>
<dbReference type="GO" id="GO:0005886">
    <property type="term" value="C:plasma membrane"/>
    <property type="evidence" value="ECO:0007669"/>
    <property type="project" value="UniProtKB-SubCell"/>
</dbReference>
<keyword evidence="4" id="KW-0067">ATP-binding</keyword>
<organism evidence="10 11">
    <name type="scientific">Mycobacterium decipiens</name>
    <dbReference type="NCBI Taxonomy" id="1430326"/>
    <lineage>
        <taxon>Bacteria</taxon>
        <taxon>Bacillati</taxon>
        <taxon>Actinomycetota</taxon>
        <taxon>Actinomycetes</taxon>
        <taxon>Mycobacteriales</taxon>
        <taxon>Mycobacteriaceae</taxon>
        <taxon>Mycobacterium</taxon>
    </lineage>
</organism>
<evidence type="ECO:0000313" key="11">
    <source>
        <dbReference type="Proteomes" id="UP000193247"/>
    </source>
</evidence>
<keyword evidence="6 7" id="KW-0472">Membrane</keyword>
<dbReference type="EMBL" id="NCXP01000008">
    <property type="protein sequence ID" value="OSC41289.1"/>
    <property type="molecule type" value="Genomic_DNA"/>
</dbReference>
<dbReference type="PANTHER" id="PTHR24221:SF590">
    <property type="entry name" value="COMPONENT LINKED WITH THE ASSEMBLY OF CYTOCHROME' TRANSPORT TRANSMEMBRANE ATP-BINDING PROTEIN ABC TRANSPORTER CYDD-RELATED"/>
    <property type="match status" value="1"/>
</dbReference>
<evidence type="ECO:0000256" key="7">
    <source>
        <dbReference type="SAM" id="Phobius"/>
    </source>
</evidence>
<feature type="domain" description="ABC transporter" evidence="8">
    <location>
        <begin position="377"/>
        <end position="588"/>
    </location>
</feature>
<dbReference type="Gene3D" id="3.40.50.300">
    <property type="entry name" value="P-loop containing nucleotide triphosphate hydrolases"/>
    <property type="match status" value="1"/>
</dbReference>
<name>A0A1X2LW35_9MYCO</name>
<dbReference type="Pfam" id="PF00664">
    <property type="entry name" value="ABC_membrane"/>
    <property type="match status" value="1"/>
</dbReference>
<dbReference type="Proteomes" id="UP000193247">
    <property type="component" value="Unassembled WGS sequence"/>
</dbReference>
<protein>
    <submittedName>
        <fullName evidence="10">Thiol reductant ABC exporter subunit CydD</fullName>
    </submittedName>
</protein>
<keyword evidence="3" id="KW-0547">Nucleotide-binding</keyword>
<gene>
    <name evidence="10" type="ORF">B8W66_09445</name>
</gene>
<dbReference type="Gene3D" id="1.20.1560.10">
    <property type="entry name" value="ABC transporter type 1, transmembrane domain"/>
    <property type="match status" value="1"/>
</dbReference>
<dbReference type="InterPro" id="IPR027417">
    <property type="entry name" value="P-loop_NTPase"/>
</dbReference>
<feature type="transmembrane region" description="Helical" evidence="7">
    <location>
        <begin position="52"/>
        <end position="81"/>
    </location>
</feature>
<dbReference type="GO" id="GO:0140359">
    <property type="term" value="F:ABC-type transporter activity"/>
    <property type="evidence" value="ECO:0007669"/>
    <property type="project" value="InterPro"/>
</dbReference>
<dbReference type="InterPro" id="IPR036640">
    <property type="entry name" value="ABC1_TM_sf"/>
</dbReference>
<dbReference type="GO" id="GO:0042883">
    <property type="term" value="P:cysteine transport"/>
    <property type="evidence" value="ECO:0007669"/>
    <property type="project" value="InterPro"/>
</dbReference>
<feature type="transmembrane region" description="Helical" evidence="7">
    <location>
        <begin position="278"/>
        <end position="299"/>
    </location>
</feature>
<dbReference type="NCBIfam" id="TIGR02857">
    <property type="entry name" value="CydD"/>
    <property type="match status" value="1"/>
</dbReference>
<dbReference type="Pfam" id="PF00005">
    <property type="entry name" value="ABC_tran"/>
    <property type="match status" value="1"/>
</dbReference>
<dbReference type="PROSITE" id="PS50929">
    <property type="entry name" value="ABC_TM1F"/>
    <property type="match status" value="1"/>
</dbReference>
<evidence type="ECO:0000256" key="6">
    <source>
        <dbReference type="ARBA" id="ARBA00023136"/>
    </source>
</evidence>
<feature type="domain" description="ABC transmembrane type-1" evidence="9">
    <location>
        <begin position="57"/>
        <end position="341"/>
    </location>
</feature>
<proteinExistence type="predicted"/>
<evidence type="ECO:0000256" key="4">
    <source>
        <dbReference type="ARBA" id="ARBA00022840"/>
    </source>
</evidence>
<keyword evidence="5 7" id="KW-1133">Transmembrane helix</keyword>
<evidence type="ECO:0000256" key="2">
    <source>
        <dbReference type="ARBA" id="ARBA00022692"/>
    </source>
</evidence>
<reference evidence="10 11" key="1">
    <citation type="submission" date="2017-04" db="EMBL/GenBank/DDBJ databases">
        <title>The new phylogeny of genus Mycobacterium.</title>
        <authorList>
            <person name="Tortoli E."/>
            <person name="Trovato A."/>
            <person name="Cirillo D.M."/>
        </authorList>
    </citation>
    <scope>NUCLEOTIDE SEQUENCE [LARGE SCALE GENOMIC DNA]</scope>
    <source>
        <strain evidence="10 11">TBL 1200985</strain>
    </source>
</reference>
<dbReference type="SUPFAM" id="SSF90123">
    <property type="entry name" value="ABC transporter transmembrane region"/>
    <property type="match status" value="1"/>
</dbReference>
<comment type="subcellular location">
    <subcellularLocation>
        <location evidence="1">Cell membrane</location>
        <topology evidence="1">Multi-pass membrane protein</topology>
    </subcellularLocation>
</comment>
<evidence type="ECO:0000259" key="9">
    <source>
        <dbReference type="PROSITE" id="PS50929"/>
    </source>
</evidence>
<dbReference type="PROSITE" id="PS50893">
    <property type="entry name" value="ABC_TRANSPORTER_2"/>
    <property type="match status" value="1"/>
</dbReference>
<dbReference type="OrthoDB" id="9806127at2"/>
<dbReference type="CDD" id="cd18584">
    <property type="entry name" value="ABC_6TM_AarD_CydD"/>
    <property type="match status" value="1"/>
</dbReference>
<evidence type="ECO:0000256" key="3">
    <source>
        <dbReference type="ARBA" id="ARBA00022741"/>
    </source>
</evidence>
<dbReference type="GO" id="GO:0016887">
    <property type="term" value="F:ATP hydrolysis activity"/>
    <property type="evidence" value="ECO:0007669"/>
    <property type="project" value="InterPro"/>
</dbReference>
<dbReference type="PROSITE" id="PS00211">
    <property type="entry name" value="ABC_TRANSPORTER_1"/>
    <property type="match status" value="1"/>
</dbReference>
<dbReference type="GO" id="GO:0005524">
    <property type="term" value="F:ATP binding"/>
    <property type="evidence" value="ECO:0007669"/>
    <property type="project" value="UniProtKB-KW"/>
</dbReference>
<dbReference type="PANTHER" id="PTHR24221">
    <property type="entry name" value="ATP-BINDING CASSETTE SUB-FAMILY B"/>
    <property type="match status" value="1"/>
</dbReference>
<keyword evidence="2 7" id="KW-0812">Transmembrane</keyword>
<dbReference type="AlphaFoldDB" id="A0A1X2LW35"/>
<dbReference type="STRING" id="1430326.B8W66_09445"/>
<evidence type="ECO:0000256" key="5">
    <source>
        <dbReference type="ARBA" id="ARBA00022989"/>
    </source>
</evidence>
<feature type="transmembrane region" description="Helical" evidence="7">
    <location>
        <begin position="170"/>
        <end position="194"/>
    </location>
</feature>
<dbReference type="InterPro" id="IPR014216">
    <property type="entry name" value="ABC_transptr_CydD"/>
</dbReference>
<dbReference type="InterPro" id="IPR011527">
    <property type="entry name" value="ABC1_TM_dom"/>
</dbReference>
<dbReference type="SMART" id="SM00382">
    <property type="entry name" value="AAA"/>
    <property type="match status" value="1"/>
</dbReference>
<evidence type="ECO:0000313" key="10">
    <source>
        <dbReference type="EMBL" id="OSC41289.1"/>
    </source>
</evidence>
<dbReference type="InterPro" id="IPR017871">
    <property type="entry name" value="ABC_transporter-like_CS"/>
</dbReference>
<sequence>MDVLGFPATDLNRTDTAAHRFGEARVLTTKASKARAPLDPRLWRASAALRRYLASTVACGVGISGCAVGSAIVLASIVAGVVPDPADPGMSSLRGWLGPLSILLALWGLRATMQWLQARLAQRGASAVIAELSGQVLRAVTARQPSELAAQRDAAAVVVTRGLDGLRPYFTAYLPALLLAAILTPATVAVIALYDLESMAIVVITLPLVPVFMVLVGLATADRSAAALAAMSTVQARLLDLIAGIPTLRALGRACGPERRIAALSAAHRRSAMATLRIAFLSALVLELLATLGVALVAVGIGLRLVFGEMSLTAGLTVLLLAPDVYWPLRRIGVEFHAAADGRAAADKAFALLDESASPIPGRTQWPRTVTARGAVIRLENLSVTGRDGRSPCGLTAEIEPGRVTVLTGRNGAGKSTTLQAIAGLTAPSSGRITVAGVDVANLAPAAWWPQLSWLPQRPVLVPGTVRDNLVLLGDLADLDSACAAAGFDAVLDELPSGLDTVLGRGGVGLSLGQRQRLGLARALGSPAAVLLLDEPTAHLDAPAEQRVLSAVVQRARAGATVLVVAHREQVVAVGDRIVEVASDGCRR</sequence>
<accession>A0A1X2LW35</accession>
<feature type="transmembrane region" description="Helical" evidence="7">
    <location>
        <begin position="93"/>
        <end position="113"/>
    </location>
</feature>
<dbReference type="InterPro" id="IPR003593">
    <property type="entry name" value="AAA+_ATPase"/>
</dbReference>